<feature type="transmembrane region" description="Helical" evidence="1">
    <location>
        <begin position="81"/>
        <end position="105"/>
    </location>
</feature>
<sequence>MTTAYFDELAGRLRDSGVPDDEVTGTVDDLAAYVAESGVDPDDEFGTPGEFAARLVSSEGKSEEYFKRPKAAKRLFWSRRFYVFISCYFGFWVAVCVAWIAFAPAESRSRFLIGSLVGLVAAAVTAGVSIWRGTRRHGE</sequence>
<evidence type="ECO:0000313" key="2">
    <source>
        <dbReference type="EMBL" id="TMQ99871.1"/>
    </source>
</evidence>
<accession>A0A5C4JAL9</accession>
<evidence type="ECO:0000256" key="1">
    <source>
        <dbReference type="SAM" id="Phobius"/>
    </source>
</evidence>
<comment type="caution">
    <text evidence="2">The sequence shown here is derived from an EMBL/GenBank/DDBJ whole genome shotgun (WGS) entry which is preliminary data.</text>
</comment>
<evidence type="ECO:0000313" key="3">
    <source>
        <dbReference type="Proteomes" id="UP000309174"/>
    </source>
</evidence>
<keyword evidence="1" id="KW-0812">Transmembrane</keyword>
<dbReference type="AlphaFoldDB" id="A0A5C4JAL9"/>
<dbReference type="RefSeq" id="WP_138646275.1">
    <property type="nucleotide sequence ID" value="NZ_VCKW01000084.1"/>
</dbReference>
<dbReference type="EMBL" id="VCKW01000084">
    <property type="protein sequence ID" value="TMQ99871.1"/>
    <property type="molecule type" value="Genomic_DNA"/>
</dbReference>
<organism evidence="2 3">
    <name type="scientific">Actinomadura soli</name>
    <dbReference type="NCBI Taxonomy" id="2508997"/>
    <lineage>
        <taxon>Bacteria</taxon>
        <taxon>Bacillati</taxon>
        <taxon>Actinomycetota</taxon>
        <taxon>Actinomycetes</taxon>
        <taxon>Streptosporangiales</taxon>
        <taxon>Thermomonosporaceae</taxon>
        <taxon>Actinomadura</taxon>
    </lineage>
</organism>
<keyword evidence="1" id="KW-1133">Transmembrane helix</keyword>
<gene>
    <name evidence="2" type="ORF">ETD83_17940</name>
</gene>
<feature type="transmembrane region" description="Helical" evidence="1">
    <location>
        <begin position="111"/>
        <end position="131"/>
    </location>
</feature>
<keyword evidence="3" id="KW-1185">Reference proteome</keyword>
<proteinExistence type="predicted"/>
<keyword evidence="1" id="KW-0472">Membrane</keyword>
<reference evidence="2 3" key="1">
    <citation type="submission" date="2019-05" db="EMBL/GenBank/DDBJ databases">
        <title>Draft genome sequence of Actinomadura sp. 14C53.</title>
        <authorList>
            <person name="Saricaoglu S."/>
            <person name="Isik K."/>
        </authorList>
    </citation>
    <scope>NUCLEOTIDE SEQUENCE [LARGE SCALE GENOMIC DNA]</scope>
    <source>
        <strain evidence="2 3">14C53</strain>
    </source>
</reference>
<protein>
    <submittedName>
        <fullName evidence="2">Uncharacterized protein</fullName>
    </submittedName>
</protein>
<dbReference type="OrthoDB" id="4337585at2"/>
<dbReference type="Proteomes" id="UP000309174">
    <property type="component" value="Unassembled WGS sequence"/>
</dbReference>
<name>A0A5C4JAL9_9ACTN</name>